<name>A0AC61ZT75_9CAUD</name>
<protein>
    <submittedName>
        <fullName evidence="1">Uncharacterized protein</fullName>
    </submittedName>
</protein>
<dbReference type="EMBL" id="PP357458">
    <property type="protein sequence ID" value="WWT41150.1"/>
    <property type="molecule type" value="Genomic_DNA"/>
</dbReference>
<accession>A0AC61ZT75</accession>
<organism evidence="1">
    <name type="scientific">Klebsiella phage phi1_175008</name>
    <dbReference type="NCBI Taxonomy" id="3127744"/>
    <lineage>
        <taxon>Viruses</taxon>
        <taxon>Duplodnaviria</taxon>
        <taxon>Heunggongvirae</taxon>
        <taxon>Uroviricota</taxon>
        <taxon>Caudoviricetes</taxon>
        <taxon>Stephanstirmvirinae</taxon>
    </lineage>
</organism>
<sequence>MDVMTIRFTIIFLIILVGLFIIPLGVIWYWIRKYGNKGRWWMFPSMIIYIISFFYFAPDLVPEKWTLKPVEVYHCEWKTNYIPKYPIN</sequence>
<evidence type="ECO:0000313" key="1">
    <source>
        <dbReference type="EMBL" id="WWT41150.1"/>
    </source>
</evidence>
<proteinExistence type="predicted"/>
<reference evidence="1" key="1">
    <citation type="submission" date="2024-02" db="EMBL/GenBank/DDBJ databases">
        <title>Klebsiella phages.</title>
        <authorList>
            <person name="Li J."/>
            <person name="Feng Y."/>
            <person name="Zong Z."/>
        </authorList>
    </citation>
    <scope>NUCLEOTIDE SEQUENCE</scope>
</reference>